<keyword evidence="3" id="KW-1185">Reference proteome</keyword>
<gene>
    <name evidence="2" type="ORF">ABID41_001712</name>
</gene>
<feature type="signal peptide" evidence="1">
    <location>
        <begin position="1"/>
        <end position="19"/>
    </location>
</feature>
<evidence type="ECO:0000256" key="1">
    <source>
        <dbReference type="SAM" id="SignalP"/>
    </source>
</evidence>
<proteinExistence type="predicted"/>
<evidence type="ECO:0000313" key="2">
    <source>
        <dbReference type="EMBL" id="MET3526617.1"/>
    </source>
</evidence>
<dbReference type="RefSeq" id="WP_331930638.1">
    <property type="nucleotide sequence ID" value="NZ_JBEPLU010000001.1"/>
</dbReference>
<evidence type="ECO:0008006" key="4">
    <source>
        <dbReference type="Google" id="ProtNLM"/>
    </source>
</evidence>
<evidence type="ECO:0000313" key="3">
    <source>
        <dbReference type="Proteomes" id="UP001549110"/>
    </source>
</evidence>
<accession>A0ABV2EI15</accession>
<dbReference type="SUPFAM" id="SSF50630">
    <property type="entry name" value="Acid proteases"/>
    <property type="match status" value="1"/>
</dbReference>
<feature type="chain" id="PRO_5046082468" description="Aspartyl protease" evidence="1">
    <location>
        <begin position="20"/>
        <end position="273"/>
    </location>
</feature>
<dbReference type="EMBL" id="JBEPLU010000001">
    <property type="protein sequence ID" value="MET3526617.1"/>
    <property type="molecule type" value="Genomic_DNA"/>
</dbReference>
<dbReference type="InterPro" id="IPR021109">
    <property type="entry name" value="Peptidase_aspartic_dom_sf"/>
</dbReference>
<keyword evidence="1" id="KW-0732">Signal</keyword>
<reference evidence="2 3" key="1">
    <citation type="submission" date="2024-06" db="EMBL/GenBank/DDBJ databases">
        <title>Genomic Encyclopedia of Type Strains, Phase IV (KMG-IV): sequencing the most valuable type-strain genomes for metagenomic binning, comparative biology and taxonomic classification.</title>
        <authorList>
            <person name="Goeker M."/>
        </authorList>
    </citation>
    <scope>NUCLEOTIDE SEQUENCE [LARGE SCALE GENOMIC DNA]</scope>
    <source>
        <strain evidence="2 3">DSM 17809</strain>
    </source>
</reference>
<sequence length="273" mass="29655">MRLFCAALAALALASPAAAETASFARRGELFFTDCLVDQVLERCQIDTGSYEVGLRPRPEFESYPAEGVGQVMGATGAVLPTRQVRLGALSFGGFKLRDVDAAISDSPFDHSIIGLELIERLGAVTFDFRRNELRRGRVASRGACDQPFDVLTRMIRVPVQAGGQPVMAAWDTGASTTVADEAFIQAHPEVFRFVRRLAPGTDATATGVPVSLYRAETLSFCGRDFHDVAVVAVDMSRPKAMVPDFPDLTLGANLMAGNVWSFDFRDRSWSLD</sequence>
<dbReference type="Gene3D" id="2.40.70.10">
    <property type="entry name" value="Acid Proteases"/>
    <property type="match status" value="2"/>
</dbReference>
<dbReference type="Pfam" id="PF13650">
    <property type="entry name" value="Asp_protease_2"/>
    <property type="match status" value="1"/>
</dbReference>
<organism evidence="2 3">
    <name type="scientific">Phenylobacterium koreense</name>
    <dbReference type="NCBI Taxonomy" id="266125"/>
    <lineage>
        <taxon>Bacteria</taxon>
        <taxon>Pseudomonadati</taxon>
        <taxon>Pseudomonadota</taxon>
        <taxon>Alphaproteobacteria</taxon>
        <taxon>Caulobacterales</taxon>
        <taxon>Caulobacteraceae</taxon>
        <taxon>Phenylobacterium</taxon>
    </lineage>
</organism>
<dbReference type="Proteomes" id="UP001549110">
    <property type="component" value="Unassembled WGS sequence"/>
</dbReference>
<protein>
    <recommendedName>
        <fullName evidence="4">Aspartyl protease</fullName>
    </recommendedName>
</protein>
<name>A0ABV2EI15_9CAUL</name>
<comment type="caution">
    <text evidence="2">The sequence shown here is derived from an EMBL/GenBank/DDBJ whole genome shotgun (WGS) entry which is preliminary data.</text>
</comment>